<name>A0AAV2EBC3_9ROSI</name>
<proteinExistence type="predicted"/>
<accession>A0AAV2EBC3</accession>
<evidence type="ECO:0000256" key="1">
    <source>
        <dbReference type="SAM" id="MobiDB-lite"/>
    </source>
</evidence>
<dbReference type="Proteomes" id="UP001497516">
    <property type="component" value="Chromosome 4"/>
</dbReference>
<feature type="region of interest" description="Disordered" evidence="1">
    <location>
        <begin position="1"/>
        <end position="35"/>
    </location>
</feature>
<gene>
    <name evidence="2" type="ORF">LTRI10_LOCUS24303</name>
</gene>
<dbReference type="AlphaFoldDB" id="A0AAV2EBC3"/>
<organism evidence="2 3">
    <name type="scientific">Linum trigynum</name>
    <dbReference type="NCBI Taxonomy" id="586398"/>
    <lineage>
        <taxon>Eukaryota</taxon>
        <taxon>Viridiplantae</taxon>
        <taxon>Streptophyta</taxon>
        <taxon>Embryophyta</taxon>
        <taxon>Tracheophyta</taxon>
        <taxon>Spermatophyta</taxon>
        <taxon>Magnoliopsida</taxon>
        <taxon>eudicotyledons</taxon>
        <taxon>Gunneridae</taxon>
        <taxon>Pentapetalae</taxon>
        <taxon>rosids</taxon>
        <taxon>fabids</taxon>
        <taxon>Malpighiales</taxon>
        <taxon>Linaceae</taxon>
        <taxon>Linum</taxon>
    </lineage>
</organism>
<evidence type="ECO:0000313" key="2">
    <source>
        <dbReference type="EMBL" id="CAL1383008.1"/>
    </source>
</evidence>
<evidence type="ECO:0000313" key="3">
    <source>
        <dbReference type="Proteomes" id="UP001497516"/>
    </source>
</evidence>
<keyword evidence="3" id="KW-1185">Reference proteome</keyword>
<feature type="region of interest" description="Disordered" evidence="1">
    <location>
        <begin position="76"/>
        <end position="95"/>
    </location>
</feature>
<dbReference type="EMBL" id="OZ034817">
    <property type="protein sequence ID" value="CAL1383008.1"/>
    <property type="molecule type" value="Genomic_DNA"/>
</dbReference>
<sequence length="95" mass="10184">MSKSGEWGTRRMKGTTGGATGTHDSHSPTTVGAQAVEEMPVISGVGRKRMIWCFELGLPPLSFQNSMVLRTQDCGYTQLNGGSRTTPLGKNGRLN</sequence>
<protein>
    <submittedName>
        <fullName evidence="2">Uncharacterized protein</fullName>
    </submittedName>
</protein>
<reference evidence="2 3" key="1">
    <citation type="submission" date="2024-04" db="EMBL/GenBank/DDBJ databases">
        <authorList>
            <person name="Fracassetti M."/>
        </authorList>
    </citation>
    <scope>NUCLEOTIDE SEQUENCE [LARGE SCALE GENOMIC DNA]</scope>
</reference>